<dbReference type="InterPro" id="IPR029058">
    <property type="entry name" value="AB_hydrolase_fold"/>
</dbReference>
<dbReference type="InterPro" id="IPR000639">
    <property type="entry name" value="Epox_hydrolase-like"/>
</dbReference>
<sequence>MKDWTEITWRDHLKWVDVEGRPANVLDVGSGPPLVFVHGLSGSWQNWLENIPAFMDSHRVIAMDLPGFGESPMPREKITISGYGRWLDSLLEALDIEAAAVVGNSMGGFIAAETAIKFPHRIERLVLVSAAGLTVEKQRNDGLLRVLEVTENISQFAMANFLARADALVTRPRGRKALLWFVAAHPQDMDPRLAKEQLSGANKPGFVPALDALTSYPIRNRLTEIGCPTWICWGPKDMLVPVKDAKVFEELIPDSRLSIYEDTAHVPMLERPERFNRDLAAFLAEQADGEGEREADAESNRAPEPAGVEAEEVA</sequence>
<dbReference type="Pfam" id="PF00561">
    <property type="entry name" value="Abhydrolase_1"/>
    <property type="match status" value="1"/>
</dbReference>
<dbReference type="PRINTS" id="PR00111">
    <property type="entry name" value="ABHYDROLASE"/>
</dbReference>
<dbReference type="GO" id="GO:0003824">
    <property type="term" value="F:catalytic activity"/>
    <property type="evidence" value="ECO:0007669"/>
    <property type="project" value="InterPro"/>
</dbReference>
<reference evidence="3" key="1">
    <citation type="submission" date="2020-02" db="EMBL/GenBank/DDBJ databases">
        <authorList>
            <person name="Meier V. D."/>
        </authorList>
    </citation>
    <scope>NUCLEOTIDE SEQUENCE</scope>
    <source>
        <strain evidence="3">AVDCRST_MAG85</strain>
    </source>
</reference>
<dbReference type="Gene3D" id="3.40.50.1820">
    <property type="entry name" value="alpha/beta hydrolase"/>
    <property type="match status" value="1"/>
</dbReference>
<gene>
    <name evidence="3" type="ORF">AVDCRST_MAG85-2456</name>
</gene>
<evidence type="ECO:0000259" key="2">
    <source>
        <dbReference type="Pfam" id="PF00561"/>
    </source>
</evidence>
<organism evidence="3">
    <name type="scientific">uncultured Solirubrobacteraceae bacterium</name>
    <dbReference type="NCBI Taxonomy" id="1162706"/>
    <lineage>
        <taxon>Bacteria</taxon>
        <taxon>Bacillati</taxon>
        <taxon>Actinomycetota</taxon>
        <taxon>Thermoleophilia</taxon>
        <taxon>Solirubrobacterales</taxon>
        <taxon>Solirubrobacteraceae</taxon>
        <taxon>environmental samples</taxon>
    </lineage>
</organism>
<dbReference type="InterPro" id="IPR000073">
    <property type="entry name" value="AB_hydrolase_1"/>
</dbReference>
<feature type="domain" description="AB hydrolase-1" evidence="2">
    <location>
        <begin position="32"/>
        <end position="272"/>
    </location>
</feature>
<dbReference type="PANTHER" id="PTHR46438:SF11">
    <property type="entry name" value="LIPASE-RELATED"/>
    <property type="match status" value="1"/>
</dbReference>
<proteinExistence type="predicted"/>
<protein>
    <recommendedName>
        <fullName evidence="2">AB hydrolase-1 domain-containing protein</fullName>
    </recommendedName>
</protein>
<feature type="region of interest" description="Disordered" evidence="1">
    <location>
        <begin position="285"/>
        <end position="314"/>
    </location>
</feature>
<dbReference type="PRINTS" id="PR00412">
    <property type="entry name" value="EPOXHYDRLASE"/>
</dbReference>
<evidence type="ECO:0000256" key="1">
    <source>
        <dbReference type="SAM" id="MobiDB-lite"/>
    </source>
</evidence>
<accession>A0A6J4T4S2</accession>
<name>A0A6J4T4S2_9ACTN</name>
<dbReference type="PANTHER" id="PTHR46438">
    <property type="entry name" value="ALPHA/BETA-HYDROLASES SUPERFAMILY PROTEIN"/>
    <property type="match status" value="1"/>
</dbReference>
<feature type="compositionally biased region" description="Basic and acidic residues" evidence="1">
    <location>
        <begin position="290"/>
        <end position="301"/>
    </location>
</feature>
<dbReference type="AlphaFoldDB" id="A0A6J4T4S2"/>
<evidence type="ECO:0000313" key="3">
    <source>
        <dbReference type="EMBL" id="CAA9513173.1"/>
    </source>
</evidence>
<dbReference type="SUPFAM" id="SSF53474">
    <property type="entry name" value="alpha/beta-Hydrolases"/>
    <property type="match status" value="1"/>
</dbReference>
<dbReference type="EMBL" id="CADCVT010000267">
    <property type="protein sequence ID" value="CAA9513173.1"/>
    <property type="molecule type" value="Genomic_DNA"/>
</dbReference>